<reference evidence="2 3" key="1">
    <citation type="submission" date="2024-10" db="EMBL/GenBank/DDBJ databases">
        <title>Updated reference genomes for cyclostephanoid diatoms.</title>
        <authorList>
            <person name="Roberts W.R."/>
            <person name="Alverson A.J."/>
        </authorList>
    </citation>
    <scope>NUCLEOTIDE SEQUENCE [LARGE SCALE GENOMIC DNA]</scope>
    <source>
        <strain evidence="2 3">AJA232-27</strain>
    </source>
</reference>
<gene>
    <name evidence="2" type="ORF">ACHAWU_003271</name>
</gene>
<dbReference type="Proteomes" id="UP001530293">
    <property type="component" value="Unassembled WGS sequence"/>
</dbReference>
<dbReference type="AlphaFoldDB" id="A0ABD3MT94"/>
<keyword evidence="1" id="KW-0812">Transmembrane</keyword>
<evidence type="ECO:0000313" key="3">
    <source>
        <dbReference type="Proteomes" id="UP001530293"/>
    </source>
</evidence>
<name>A0ABD3MT94_9STRA</name>
<keyword evidence="3" id="KW-1185">Reference proteome</keyword>
<sequence>MTNDDIEQPSPPEVVVDAATSSYPPLPLLEAMLVDDKVYDAVAIDDIANDAFAVCPLWWKRHPKVAVCGLVLVSAVVIAVVAGAAIAIRESIQSKQGTQPSPSPPTQEGASTTTAIPLFDKCFANRDELVLAVDQYLTTDDCPSNSNCDIGKEYGWPMKSW</sequence>
<comment type="caution">
    <text evidence="2">The sequence shown here is derived from an EMBL/GenBank/DDBJ whole genome shotgun (WGS) entry which is preliminary data.</text>
</comment>
<dbReference type="EMBL" id="JALLBG020000077">
    <property type="protein sequence ID" value="KAL3767180.1"/>
    <property type="molecule type" value="Genomic_DNA"/>
</dbReference>
<protein>
    <recommendedName>
        <fullName evidence="4">Transmembrane protein</fullName>
    </recommendedName>
</protein>
<keyword evidence="1" id="KW-1133">Transmembrane helix</keyword>
<organism evidence="2 3">
    <name type="scientific">Discostella pseudostelligera</name>
    <dbReference type="NCBI Taxonomy" id="259834"/>
    <lineage>
        <taxon>Eukaryota</taxon>
        <taxon>Sar</taxon>
        <taxon>Stramenopiles</taxon>
        <taxon>Ochrophyta</taxon>
        <taxon>Bacillariophyta</taxon>
        <taxon>Coscinodiscophyceae</taxon>
        <taxon>Thalassiosirophycidae</taxon>
        <taxon>Stephanodiscales</taxon>
        <taxon>Stephanodiscaceae</taxon>
        <taxon>Discostella</taxon>
    </lineage>
</organism>
<proteinExistence type="predicted"/>
<feature type="transmembrane region" description="Helical" evidence="1">
    <location>
        <begin position="65"/>
        <end position="88"/>
    </location>
</feature>
<evidence type="ECO:0000256" key="1">
    <source>
        <dbReference type="SAM" id="Phobius"/>
    </source>
</evidence>
<evidence type="ECO:0008006" key="4">
    <source>
        <dbReference type="Google" id="ProtNLM"/>
    </source>
</evidence>
<evidence type="ECO:0000313" key="2">
    <source>
        <dbReference type="EMBL" id="KAL3767180.1"/>
    </source>
</evidence>
<accession>A0ABD3MT94</accession>
<keyword evidence="1" id="KW-0472">Membrane</keyword>